<gene>
    <name evidence="2" type="ORF">N5C72_29265</name>
</gene>
<proteinExistence type="predicted"/>
<comment type="caution">
    <text evidence="2">The sequence shown here is derived from an EMBL/GenBank/DDBJ whole genome shotgun (WGS) entry which is preliminary data.</text>
</comment>
<evidence type="ECO:0000313" key="2">
    <source>
        <dbReference type="EMBL" id="MDH1182180.1"/>
    </source>
</evidence>
<feature type="non-terminal residue" evidence="2">
    <location>
        <position position="1"/>
    </location>
</feature>
<keyword evidence="1" id="KW-0812">Transmembrane</keyword>
<feature type="transmembrane region" description="Helical" evidence="1">
    <location>
        <begin position="111"/>
        <end position="129"/>
    </location>
</feature>
<dbReference type="RefSeq" id="WP_279992573.1">
    <property type="nucleotide sequence ID" value="NZ_JAOBZK010000128.1"/>
</dbReference>
<keyword evidence="1" id="KW-0472">Membrane</keyword>
<sequence>GATVFLGRLRLWGGALAIMGGAIAATYDLIDMQNAAKEKKTSLSRAFRIRFVTTLLMATGQASLTLGAAAPMLRIVAERAVLSRWSVSLGMMADISAFFAKEAVALFLRRLLLRGTGILVVASVAIAIFDDDALQKWCKRTSYRGPKFQNEKPFEDTAQELASVYGALNEVA</sequence>
<organism evidence="2 3">
    <name type="scientific">Achromobacter mucicolens</name>
    <dbReference type="NCBI Taxonomy" id="1389922"/>
    <lineage>
        <taxon>Bacteria</taxon>
        <taxon>Pseudomonadati</taxon>
        <taxon>Pseudomonadota</taxon>
        <taxon>Betaproteobacteria</taxon>
        <taxon>Burkholderiales</taxon>
        <taxon>Alcaligenaceae</taxon>
        <taxon>Achromobacter</taxon>
    </lineage>
</organism>
<dbReference type="Proteomes" id="UP001158644">
    <property type="component" value="Unassembled WGS sequence"/>
</dbReference>
<feature type="transmembrane region" description="Helical" evidence="1">
    <location>
        <begin position="12"/>
        <end position="30"/>
    </location>
</feature>
<protein>
    <submittedName>
        <fullName evidence="2">Uncharacterized protein</fullName>
    </submittedName>
</protein>
<evidence type="ECO:0000256" key="1">
    <source>
        <dbReference type="SAM" id="Phobius"/>
    </source>
</evidence>
<feature type="transmembrane region" description="Helical" evidence="1">
    <location>
        <begin position="51"/>
        <end position="70"/>
    </location>
</feature>
<accession>A0ABD4Z3D3</accession>
<reference evidence="2 3" key="1">
    <citation type="submission" date="2022-09" db="EMBL/GenBank/DDBJ databases">
        <title>Intensive care unit water sources are persistently colonized with multi-drug resistant bacteria and are the site of extensive horizontal gene transfer of antibiotic resistance genes.</title>
        <authorList>
            <person name="Diorio-Toth L."/>
        </authorList>
    </citation>
    <scope>NUCLEOTIDE SEQUENCE [LARGE SCALE GENOMIC DNA]</scope>
    <source>
        <strain evidence="2 3">GD03967</strain>
    </source>
</reference>
<evidence type="ECO:0000313" key="3">
    <source>
        <dbReference type="Proteomes" id="UP001158644"/>
    </source>
</evidence>
<dbReference type="AlphaFoldDB" id="A0ABD4Z3D3"/>
<name>A0ABD4Z3D3_9BURK</name>
<dbReference type="EMBL" id="JAOBZK010000128">
    <property type="protein sequence ID" value="MDH1182180.1"/>
    <property type="molecule type" value="Genomic_DNA"/>
</dbReference>
<keyword evidence="1" id="KW-1133">Transmembrane helix</keyword>